<dbReference type="Proteomes" id="UP000199649">
    <property type="component" value="Chromosome I"/>
</dbReference>
<proteinExistence type="predicted"/>
<accession>A0A1H1P7M3</accession>
<gene>
    <name evidence="2" type="ORF">SAMN04489719_1472</name>
</gene>
<dbReference type="EMBL" id="LT629734">
    <property type="protein sequence ID" value="SDS07164.1"/>
    <property type="molecule type" value="Genomic_DNA"/>
</dbReference>
<keyword evidence="1" id="KW-1133">Transmembrane helix</keyword>
<dbReference type="RefSeq" id="WP_092666408.1">
    <property type="nucleotide sequence ID" value="NZ_LT629734.1"/>
</dbReference>
<feature type="transmembrane region" description="Helical" evidence="1">
    <location>
        <begin position="63"/>
        <end position="85"/>
    </location>
</feature>
<dbReference type="AlphaFoldDB" id="A0A1H1P7M3"/>
<evidence type="ECO:0000313" key="2">
    <source>
        <dbReference type="EMBL" id="SDS07164.1"/>
    </source>
</evidence>
<evidence type="ECO:0000256" key="1">
    <source>
        <dbReference type="SAM" id="Phobius"/>
    </source>
</evidence>
<keyword evidence="1" id="KW-0812">Transmembrane</keyword>
<keyword evidence="1" id="KW-0472">Membrane</keyword>
<dbReference type="OrthoDB" id="5122936at2"/>
<evidence type="ECO:0000313" key="3">
    <source>
        <dbReference type="Proteomes" id="UP000199649"/>
    </source>
</evidence>
<sequence>MQMKRSNPTAWWAFWIGLLGLILMPIPLFIGFFLGGGLGAFAGVLTIIALLKSRHSGGRGIAPAVFAGIFVVLTFVGISNGGGIIW</sequence>
<reference evidence="3" key="1">
    <citation type="submission" date="2016-10" db="EMBL/GenBank/DDBJ databases">
        <authorList>
            <person name="Varghese N."/>
            <person name="Submissions S."/>
        </authorList>
    </citation>
    <scope>NUCLEOTIDE SEQUENCE [LARGE SCALE GENOMIC DNA]</scope>
    <source>
        <strain evidence="3">DSM 22965</strain>
    </source>
</reference>
<feature type="transmembrane region" description="Helical" evidence="1">
    <location>
        <begin position="32"/>
        <end position="51"/>
    </location>
</feature>
<organism evidence="2 3">
    <name type="scientific">Agrococcus carbonis</name>
    <dbReference type="NCBI Taxonomy" id="684552"/>
    <lineage>
        <taxon>Bacteria</taxon>
        <taxon>Bacillati</taxon>
        <taxon>Actinomycetota</taxon>
        <taxon>Actinomycetes</taxon>
        <taxon>Micrococcales</taxon>
        <taxon>Microbacteriaceae</taxon>
        <taxon>Agrococcus</taxon>
    </lineage>
</organism>
<feature type="transmembrane region" description="Helical" evidence="1">
    <location>
        <begin position="9"/>
        <end position="26"/>
    </location>
</feature>
<protein>
    <submittedName>
        <fullName evidence="2">Uncharacterized protein</fullName>
    </submittedName>
</protein>
<keyword evidence="3" id="KW-1185">Reference proteome</keyword>
<name>A0A1H1P7M3_9MICO</name>